<evidence type="ECO:0000313" key="1">
    <source>
        <dbReference type="EMBL" id="KAJ9125674.1"/>
    </source>
</evidence>
<name>A0ACC2XQD3_9TREE</name>
<accession>A0ACC2XQD3</accession>
<organism evidence="1 2">
    <name type="scientific">Naganishia vaughanmartiniae</name>
    <dbReference type="NCBI Taxonomy" id="1424756"/>
    <lineage>
        <taxon>Eukaryota</taxon>
        <taxon>Fungi</taxon>
        <taxon>Dikarya</taxon>
        <taxon>Basidiomycota</taxon>
        <taxon>Agaricomycotina</taxon>
        <taxon>Tremellomycetes</taxon>
        <taxon>Filobasidiales</taxon>
        <taxon>Filobasidiaceae</taxon>
        <taxon>Naganishia</taxon>
    </lineage>
</organism>
<proteinExistence type="predicted"/>
<protein>
    <submittedName>
        <fullName evidence="1">Uncharacterized protein</fullName>
    </submittedName>
</protein>
<sequence>MTSLLRSEEGKLDVVNNHDWTIGVSLLDFLRDVGKYAKVNTMLSRESVKNRLSSEQGISFTEFSYQLLQAYDYRHLFERYNCKLQVGGSDQWGNIVSGIDLIKRTKSSIPADSTRGGAKEDHQELAYGLTIPLLTTSTGEKFGKSAGNAVWLDSEMTSVFDFYQYFLRTPDADVGKLLRLFTFLPLQEIDTILEKHNVNPPQRQAQKLLATEITQLVHGPEEGIQRAETATAILYGTDFNELQAEQVFKALHGDRRLILVDKSTVIGVPFARLGATHGLAKSNSEATRSIKGGGFYVNNSKLGDTSRTLQEADLLDGRMVVLAIGKGERKILYLT</sequence>
<dbReference type="EMBL" id="JASBWU010000001">
    <property type="protein sequence ID" value="KAJ9125674.1"/>
    <property type="molecule type" value="Genomic_DNA"/>
</dbReference>
<comment type="caution">
    <text evidence="1">The sequence shown here is derived from an EMBL/GenBank/DDBJ whole genome shotgun (WGS) entry which is preliminary data.</text>
</comment>
<gene>
    <name evidence="1" type="ORF">QFC22_000636</name>
</gene>
<reference evidence="1" key="1">
    <citation type="submission" date="2023-04" db="EMBL/GenBank/DDBJ databases">
        <title>Draft Genome sequencing of Naganishia species isolated from polar environments using Oxford Nanopore Technology.</title>
        <authorList>
            <person name="Leo P."/>
            <person name="Venkateswaran K."/>
        </authorList>
    </citation>
    <scope>NUCLEOTIDE SEQUENCE</scope>
    <source>
        <strain evidence="1">MNA-CCFEE 5425</strain>
    </source>
</reference>
<keyword evidence="2" id="KW-1185">Reference proteome</keyword>
<dbReference type="Proteomes" id="UP001243375">
    <property type="component" value="Unassembled WGS sequence"/>
</dbReference>
<evidence type="ECO:0000313" key="2">
    <source>
        <dbReference type="Proteomes" id="UP001243375"/>
    </source>
</evidence>